<comment type="caution">
    <text evidence="2">The sequence shown here is derived from an EMBL/GenBank/DDBJ whole genome shotgun (WGS) entry which is preliminary data.</text>
</comment>
<dbReference type="AlphaFoldDB" id="A0A8H6E3J3"/>
<name>A0A8H6E3J3_PETAA</name>
<keyword evidence="3" id="KW-1185">Reference proteome</keyword>
<evidence type="ECO:0000313" key="2">
    <source>
        <dbReference type="EMBL" id="KAF5858196.1"/>
    </source>
</evidence>
<sequence>MALLPNAAVNSGAMKRAGYRAWGLIRTSELASALAQAWSDFVSNVESRRKLRDVGSCARKAVLASYQHAAYSDRTAFIGDQRAPAPGPSHFLGGGVASKASTGPSGISGE</sequence>
<organism evidence="2 3">
    <name type="scientific">Petromyces alliaceus</name>
    <name type="common">Aspergillus alliaceus</name>
    <dbReference type="NCBI Taxonomy" id="209559"/>
    <lineage>
        <taxon>Eukaryota</taxon>
        <taxon>Fungi</taxon>
        <taxon>Dikarya</taxon>
        <taxon>Ascomycota</taxon>
        <taxon>Pezizomycotina</taxon>
        <taxon>Eurotiomycetes</taxon>
        <taxon>Eurotiomycetidae</taxon>
        <taxon>Eurotiales</taxon>
        <taxon>Aspergillaceae</taxon>
        <taxon>Aspergillus</taxon>
        <taxon>Aspergillus subgen. Circumdati</taxon>
    </lineage>
</organism>
<reference evidence="2 3" key="1">
    <citation type="submission" date="2019-04" db="EMBL/GenBank/DDBJ databases">
        <title>Aspergillus burnettii sp. nov., novel species from soil in southeast Queensland.</title>
        <authorList>
            <person name="Gilchrist C.L.M."/>
            <person name="Pitt J.I."/>
            <person name="Lange L."/>
            <person name="Lacey H.J."/>
            <person name="Vuong D."/>
            <person name="Midgley D.J."/>
            <person name="Greenfield P."/>
            <person name="Bradbury M."/>
            <person name="Lacey E."/>
            <person name="Busk P.K."/>
            <person name="Pilgaard B."/>
            <person name="Chooi Y.H."/>
            <person name="Piggott A.M."/>
        </authorList>
    </citation>
    <scope>NUCLEOTIDE SEQUENCE [LARGE SCALE GENOMIC DNA]</scope>
    <source>
        <strain evidence="2 3">FRR 5400</strain>
    </source>
</reference>
<evidence type="ECO:0000313" key="3">
    <source>
        <dbReference type="Proteomes" id="UP000541154"/>
    </source>
</evidence>
<feature type="compositionally biased region" description="Polar residues" evidence="1">
    <location>
        <begin position="99"/>
        <end position="110"/>
    </location>
</feature>
<dbReference type="EMBL" id="SPNV01000216">
    <property type="protein sequence ID" value="KAF5858196.1"/>
    <property type="molecule type" value="Genomic_DNA"/>
</dbReference>
<gene>
    <name evidence="2" type="ORF">ETB97_004698</name>
</gene>
<dbReference type="Proteomes" id="UP000541154">
    <property type="component" value="Unassembled WGS sequence"/>
</dbReference>
<protein>
    <submittedName>
        <fullName evidence="2">Uncharacterized protein</fullName>
    </submittedName>
</protein>
<accession>A0A8H6E3J3</accession>
<evidence type="ECO:0000256" key="1">
    <source>
        <dbReference type="SAM" id="MobiDB-lite"/>
    </source>
</evidence>
<feature type="region of interest" description="Disordered" evidence="1">
    <location>
        <begin position="81"/>
        <end position="110"/>
    </location>
</feature>
<proteinExistence type="predicted"/>